<dbReference type="STRING" id="33903.AQJ43_10180"/>
<comment type="caution">
    <text evidence="3">The sequence shown here is derived from an EMBL/GenBank/DDBJ whole genome shotgun (WGS) entry which is preliminary data.</text>
</comment>
<feature type="compositionally biased region" description="Polar residues" evidence="1">
    <location>
        <begin position="1"/>
        <end position="14"/>
    </location>
</feature>
<gene>
    <name evidence="3" type="ORF">SAV14893_003560</name>
    <name evidence="4" type="ORF">SAV31267_084480</name>
</gene>
<dbReference type="RefSeq" id="WP_037646071.1">
    <property type="nucleotide sequence ID" value="NZ_BAABTN010000006.1"/>
</dbReference>
<evidence type="ECO:0000313" key="6">
    <source>
        <dbReference type="Proteomes" id="UP000302139"/>
    </source>
</evidence>
<dbReference type="EMBL" id="BJHY01000001">
    <property type="protein sequence ID" value="GDY78963.1"/>
    <property type="molecule type" value="Genomic_DNA"/>
</dbReference>
<dbReference type="PROSITE" id="PS50943">
    <property type="entry name" value="HTH_CROC1"/>
    <property type="match status" value="1"/>
</dbReference>
<evidence type="ECO:0000259" key="2">
    <source>
        <dbReference type="PROSITE" id="PS50943"/>
    </source>
</evidence>
<evidence type="ECO:0000313" key="4">
    <source>
        <dbReference type="EMBL" id="GDY78963.1"/>
    </source>
</evidence>
<evidence type="ECO:0000256" key="1">
    <source>
        <dbReference type="SAM" id="MobiDB-lite"/>
    </source>
</evidence>
<dbReference type="Gene3D" id="2.30.110.10">
    <property type="entry name" value="Electron Transport, Fmn-binding Protein, Chain A"/>
    <property type="match status" value="1"/>
</dbReference>
<evidence type="ECO:0000313" key="3">
    <source>
        <dbReference type="EMBL" id="GDY60963.1"/>
    </source>
</evidence>
<dbReference type="InterPro" id="IPR024747">
    <property type="entry name" value="Pyridox_Oxase-rel"/>
</dbReference>
<dbReference type="InterPro" id="IPR012349">
    <property type="entry name" value="Split_barrel_FMN-bd"/>
</dbReference>
<dbReference type="Proteomes" id="UP000302139">
    <property type="component" value="Unassembled WGS sequence"/>
</dbReference>
<dbReference type="Pfam" id="PF13560">
    <property type="entry name" value="HTH_31"/>
    <property type="match status" value="1"/>
</dbReference>
<proteinExistence type="predicted"/>
<feature type="domain" description="HTH cro/C1-type" evidence="2">
    <location>
        <begin position="25"/>
        <end position="80"/>
    </location>
</feature>
<dbReference type="Pfam" id="PF12900">
    <property type="entry name" value="Pyridox_ox_2"/>
    <property type="match status" value="1"/>
</dbReference>
<dbReference type="InterPro" id="IPR010982">
    <property type="entry name" value="Lambda_DNA-bd_dom_sf"/>
</dbReference>
<dbReference type="GO" id="GO:0003677">
    <property type="term" value="F:DNA binding"/>
    <property type="evidence" value="ECO:0007669"/>
    <property type="project" value="InterPro"/>
</dbReference>
<dbReference type="InterPro" id="IPR001387">
    <property type="entry name" value="Cro/C1-type_HTH"/>
</dbReference>
<protein>
    <recommendedName>
        <fullName evidence="2">HTH cro/C1-type domain-containing protein</fullName>
    </recommendedName>
</protein>
<reference evidence="3 6" key="2">
    <citation type="submission" date="2019-04" db="EMBL/GenBank/DDBJ databases">
        <title>Draft genome sequences of Streptomyces avermitilis NBRC 14893.</title>
        <authorList>
            <person name="Komaki H."/>
            <person name="Tamura T."/>
            <person name="Hosoyama A."/>
        </authorList>
    </citation>
    <scope>NUCLEOTIDE SEQUENCE [LARGE SCALE GENOMIC DNA]</scope>
    <source>
        <strain evidence="3 6">NBRC 14893</strain>
    </source>
</reference>
<sequence length="228" mass="24112">MSEEASPNTSSASAGTARGDVGRRITQRREELGLTREETAGRAGTDPGYLQYLEEQATALPSTNVLIRLADALETTVVALRGGDADLPPGVGRAAAHPELLELSDEECRARLSTHGVGRLAVDTPTGPVIVPLNYSVVDGVVCFRTAADSEPAASAGSRVAFEVDHIDEALSQGWSVLVRGLARLVTDPDTLRRLAELAYSGPWAGGERDTWVCVDPVGVTGRRIVVR</sequence>
<dbReference type="Proteomes" id="UP000299211">
    <property type="component" value="Unassembled WGS sequence"/>
</dbReference>
<reference evidence="4 5" key="1">
    <citation type="submission" date="2019-04" db="EMBL/GenBank/DDBJ databases">
        <title>Draft genome sequences of Streptomyces avermitilis ATCC 31267.</title>
        <authorList>
            <person name="Komaki H."/>
            <person name="Tamura T."/>
            <person name="Hosoyama A."/>
        </authorList>
    </citation>
    <scope>NUCLEOTIDE SEQUENCE [LARGE SCALE GENOMIC DNA]</scope>
    <source>
        <strain evidence="4 5">ATCC 31267</strain>
    </source>
</reference>
<dbReference type="CDD" id="cd00093">
    <property type="entry name" value="HTH_XRE"/>
    <property type="match status" value="1"/>
</dbReference>
<organism evidence="3 6">
    <name type="scientific">Streptomyces avermitilis</name>
    <dbReference type="NCBI Taxonomy" id="33903"/>
    <lineage>
        <taxon>Bacteria</taxon>
        <taxon>Bacillati</taxon>
        <taxon>Actinomycetota</taxon>
        <taxon>Actinomycetes</taxon>
        <taxon>Kitasatosporales</taxon>
        <taxon>Streptomycetaceae</taxon>
        <taxon>Streptomyces</taxon>
    </lineage>
</organism>
<feature type="region of interest" description="Disordered" evidence="1">
    <location>
        <begin position="1"/>
        <end position="46"/>
    </location>
</feature>
<dbReference type="SUPFAM" id="SSF47413">
    <property type="entry name" value="lambda repressor-like DNA-binding domains"/>
    <property type="match status" value="1"/>
</dbReference>
<dbReference type="GeneID" id="41538371"/>
<accession>A0A4D4LSB8</accession>
<dbReference type="AlphaFoldDB" id="A0A4D4LSB8"/>
<dbReference type="SMART" id="SM00530">
    <property type="entry name" value="HTH_XRE"/>
    <property type="match status" value="1"/>
</dbReference>
<dbReference type="EMBL" id="BJHX01000001">
    <property type="protein sequence ID" value="GDY60963.1"/>
    <property type="molecule type" value="Genomic_DNA"/>
</dbReference>
<name>A0A4D4LSB8_STRAX</name>
<evidence type="ECO:0000313" key="5">
    <source>
        <dbReference type="Proteomes" id="UP000299211"/>
    </source>
</evidence>
<feature type="compositionally biased region" description="Basic and acidic residues" evidence="1">
    <location>
        <begin position="20"/>
        <end position="40"/>
    </location>
</feature>
<dbReference type="Gene3D" id="1.10.260.40">
    <property type="entry name" value="lambda repressor-like DNA-binding domains"/>
    <property type="match status" value="1"/>
</dbReference>
<dbReference type="SUPFAM" id="SSF50475">
    <property type="entry name" value="FMN-binding split barrel"/>
    <property type="match status" value="1"/>
</dbReference>